<gene>
    <name evidence="2" type="ORF">E2C06_05125</name>
</gene>
<dbReference type="EMBL" id="SMSJ01000004">
    <property type="protein sequence ID" value="TDH63710.1"/>
    <property type="molecule type" value="Genomic_DNA"/>
</dbReference>
<organism evidence="2 3">
    <name type="scientific">Dankookia rubra</name>
    <dbReference type="NCBI Taxonomy" id="1442381"/>
    <lineage>
        <taxon>Bacteria</taxon>
        <taxon>Pseudomonadati</taxon>
        <taxon>Pseudomonadota</taxon>
        <taxon>Alphaproteobacteria</taxon>
        <taxon>Acetobacterales</taxon>
        <taxon>Roseomonadaceae</taxon>
        <taxon>Dankookia</taxon>
    </lineage>
</organism>
<dbReference type="Proteomes" id="UP000295096">
    <property type="component" value="Unassembled WGS sequence"/>
</dbReference>
<sequence length="70" mass="7998">MDGTLLRGGILSGIAVALGSLALLIVLIYWSTRNRGPRRPVDMARHQEALRNFRLRYAAEPLPKRWWGRN</sequence>
<accession>A0A4R5QJV2</accession>
<proteinExistence type="predicted"/>
<dbReference type="RefSeq" id="WP_133287504.1">
    <property type="nucleotide sequence ID" value="NZ_SMSJ01000004.1"/>
</dbReference>
<keyword evidence="1" id="KW-0812">Transmembrane</keyword>
<feature type="transmembrane region" description="Helical" evidence="1">
    <location>
        <begin position="6"/>
        <end position="30"/>
    </location>
</feature>
<dbReference type="AlphaFoldDB" id="A0A4R5QJV2"/>
<name>A0A4R5QJV2_9PROT</name>
<evidence type="ECO:0000256" key="1">
    <source>
        <dbReference type="SAM" id="Phobius"/>
    </source>
</evidence>
<comment type="caution">
    <text evidence="2">The sequence shown here is derived from an EMBL/GenBank/DDBJ whole genome shotgun (WGS) entry which is preliminary data.</text>
</comment>
<keyword evidence="1" id="KW-0472">Membrane</keyword>
<evidence type="ECO:0000313" key="2">
    <source>
        <dbReference type="EMBL" id="TDH63710.1"/>
    </source>
</evidence>
<evidence type="ECO:0000313" key="3">
    <source>
        <dbReference type="Proteomes" id="UP000295096"/>
    </source>
</evidence>
<keyword evidence="1" id="KW-1133">Transmembrane helix</keyword>
<keyword evidence="3" id="KW-1185">Reference proteome</keyword>
<reference evidence="2 3" key="1">
    <citation type="journal article" date="2016" name="J. Microbiol.">
        <title>Dankookia rubra gen. nov., sp. nov., an alphaproteobacterium isolated from sediment of a shallow stream.</title>
        <authorList>
            <person name="Kim W.H."/>
            <person name="Kim D.H."/>
            <person name="Kang K."/>
            <person name="Ahn T.Y."/>
        </authorList>
    </citation>
    <scope>NUCLEOTIDE SEQUENCE [LARGE SCALE GENOMIC DNA]</scope>
    <source>
        <strain evidence="2 3">JCM30602</strain>
    </source>
</reference>
<protein>
    <submittedName>
        <fullName evidence="2">Uncharacterized protein</fullName>
    </submittedName>
</protein>